<dbReference type="CDD" id="cd23683">
    <property type="entry name" value="IFT52_CTD"/>
    <property type="match status" value="1"/>
</dbReference>
<dbReference type="PANTHER" id="PTHR12969">
    <property type="entry name" value="NGD5/OSM-6/IFT52"/>
    <property type="match status" value="1"/>
</dbReference>
<dbReference type="InterPro" id="IPR029062">
    <property type="entry name" value="Class_I_gatase-like"/>
</dbReference>
<organism evidence="4 5">
    <name type="scientific">Paralvinella palmiformis</name>
    <dbReference type="NCBI Taxonomy" id="53620"/>
    <lineage>
        <taxon>Eukaryota</taxon>
        <taxon>Metazoa</taxon>
        <taxon>Spiralia</taxon>
        <taxon>Lophotrochozoa</taxon>
        <taxon>Annelida</taxon>
        <taxon>Polychaeta</taxon>
        <taxon>Sedentaria</taxon>
        <taxon>Canalipalpata</taxon>
        <taxon>Terebellida</taxon>
        <taxon>Terebelliformia</taxon>
        <taxon>Alvinellidae</taxon>
        <taxon>Paralvinella</taxon>
    </lineage>
</organism>
<dbReference type="GO" id="GO:0005814">
    <property type="term" value="C:centriole"/>
    <property type="evidence" value="ECO:0007669"/>
    <property type="project" value="TreeGrafter"/>
</dbReference>
<gene>
    <name evidence="4" type="ORF">LSH36_521g00012</name>
</gene>
<dbReference type="Proteomes" id="UP001208570">
    <property type="component" value="Unassembled WGS sequence"/>
</dbReference>
<sequence length="446" mass="49913">MGVVDEAMDEKPQRNTVVFNASKRELFTINNGFKTLNRKLRTSWKVTVNKEEIVEENLATARLLVLGGPREKFTAAEFDSIKKYVESGGSVLVMMGEGGESKFNTNINFLLEEFGVMVNTDSVVRTHYYKYFHPKEALVANGVLNRAISQAAGKNVGLGEEDENNTQALTFLYPFGATINVIKPSIAVLSSGSVSFPLNRPICALYPGKYGKGKLAVLGSVHMFSDQYIDKEENSKVLDVLMNFLTRDEVKLNSIDAEDPEIADYNMQPDTALLADQIKSCLQETDEVPRDITSLFDSSLYKLDTSIVPKAINAYNHLNVKHEQLALIVPQFETPLPPLQPAVFPPQFRELPAPALDLFDLDEQFSSEKARLAQITNKCTDEDLEYFVRECGDILGVSNQLSSQKRSAKHVLEYILHQVVEFKKLNQEADIDTNPYDDHYGGGDYM</sequence>
<dbReference type="PANTHER" id="PTHR12969:SF7">
    <property type="entry name" value="INTRAFLAGELLAR TRANSPORT PROTEIN 52 HOMOLOG"/>
    <property type="match status" value="1"/>
</dbReference>
<dbReference type="GO" id="GO:0042073">
    <property type="term" value="P:intraciliary transport"/>
    <property type="evidence" value="ECO:0007669"/>
    <property type="project" value="TreeGrafter"/>
</dbReference>
<evidence type="ECO:0000313" key="4">
    <source>
        <dbReference type="EMBL" id="KAK2148006.1"/>
    </source>
</evidence>
<feature type="domain" description="IFT52 GIFT" evidence="3">
    <location>
        <begin position="16"/>
        <end position="258"/>
    </location>
</feature>
<protein>
    <submittedName>
        <fullName evidence="4">Uncharacterized protein</fullName>
    </submittedName>
</protein>
<feature type="domain" description="IFT52 central" evidence="2">
    <location>
        <begin position="274"/>
        <end position="354"/>
    </location>
</feature>
<dbReference type="InterPro" id="IPR048643">
    <property type="entry name" value="Itf52_C"/>
</dbReference>
<comment type="caution">
    <text evidence="4">The sequence shown here is derived from an EMBL/GenBank/DDBJ whole genome shotgun (WGS) entry which is preliminary data.</text>
</comment>
<dbReference type="Pfam" id="PF23355">
    <property type="entry name" value="IFT52_GIFT"/>
    <property type="match status" value="1"/>
</dbReference>
<reference evidence="4" key="1">
    <citation type="journal article" date="2023" name="Mol. Biol. Evol.">
        <title>Third-Generation Sequencing Reveals the Adaptive Role of the Epigenome in Three Deep-Sea Polychaetes.</title>
        <authorList>
            <person name="Perez M."/>
            <person name="Aroh O."/>
            <person name="Sun Y."/>
            <person name="Lan Y."/>
            <person name="Juniper S.K."/>
            <person name="Young C.R."/>
            <person name="Angers B."/>
            <person name="Qian P.Y."/>
        </authorList>
    </citation>
    <scope>NUCLEOTIDE SEQUENCE</scope>
    <source>
        <strain evidence="4">P08H-3</strain>
    </source>
</reference>
<dbReference type="GO" id="GO:0005929">
    <property type="term" value="C:cilium"/>
    <property type="evidence" value="ECO:0007669"/>
    <property type="project" value="TreeGrafter"/>
</dbReference>
<proteinExistence type="predicted"/>
<dbReference type="Gene3D" id="6.10.250.2800">
    <property type="match status" value="1"/>
</dbReference>
<evidence type="ECO:0000313" key="5">
    <source>
        <dbReference type="Proteomes" id="UP001208570"/>
    </source>
</evidence>
<dbReference type="Pfam" id="PF21178">
    <property type="entry name" value="Itf52_C"/>
    <property type="match status" value="1"/>
</dbReference>
<dbReference type="InterPro" id="IPR039975">
    <property type="entry name" value="IFT52"/>
</dbReference>
<feature type="domain" description="Intraflagellar transport protein 52 C-terminal" evidence="1">
    <location>
        <begin position="365"/>
        <end position="416"/>
    </location>
</feature>
<name>A0AAD9J7N6_9ANNE</name>
<dbReference type="EMBL" id="JAODUP010000521">
    <property type="protein sequence ID" value="KAK2148006.1"/>
    <property type="molecule type" value="Genomic_DNA"/>
</dbReference>
<keyword evidence="5" id="KW-1185">Reference proteome</keyword>
<dbReference type="Pfam" id="PF23352">
    <property type="entry name" value="IFT52_central"/>
    <property type="match status" value="1"/>
</dbReference>
<evidence type="ECO:0000259" key="2">
    <source>
        <dbReference type="Pfam" id="PF23352"/>
    </source>
</evidence>
<evidence type="ECO:0000259" key="1">
    <source>
        <dbReference type="Pfam" id="PF21178"/>
    </source>
</evidence>
<dbReference type="InterPro" id="IPR055458">
    <property type="entry name" value="IFT52_GIFT"/>
</dbReference>
<dbReference type="GO" id="GO:0030992">
    <property type="term" value="C:intraciliary transport particle B"/>
    <property type="evidence" value="ECO:0007669"/>
    <property type="project" value="TreeGrafter"/>
</dbReference>
<dbReference type="GO" id="GO:0060271">
    <property type="term" value="P:cilium assembly"/>
    <property type="evidence" value="ECO:0007669"/>
    <property type="project" value="TreeGrafter"/>
</dbReference>
<dbReference type="InterPro" id="IPR055460">
    <property type="entry name" value="IFT52_central"/>
</dbReference>
<evidence type="ECO:0000259" key="3">
    <source>
        <dbReference type="Pfam" id="PF23355"/>
    </source>
</evidence>
<dbReference type="SUPFAM" id="SSF52317">
    <property type="entry name" value="Class I glutamine amidotransferase-like"/>
    <property type="match status" value="1"/>
</dbReference>
<dbReference type="AlphaFoldDB" id="A0AAD9J7N6"/>
<accession>A0AAD9J7N6</accession>